<proteinExistence type="predicted"/>
<name>A0A7Y9XNI4_9GAMM</name>
<dbReference type="Proteomes" id="UP000578688">
    <property type="component" value="Unassembled WGS sequence"/>
</dbReference>
<feature type="region of interest" description="Disordered" evidence="1">
    <location>
        <begin position="1"/>
        <end position="21"/>
    </location>
</feature>
<sequence>MAVILIDRGPNDGSPASGLLQSSGVLGVRASQFETFQPFARKRFAPPRTPQEPACGRSEGGHSDRSGRPNDGSPASGLLQSGGFLDFRARADSRYSNLSHGSDSRSRAPRRSPLAGEAMVAILIDRVPNDGSPASGLLQSSGVLGLRARADSSIPTFRTVAIRAAAHPRRSPLAGEARVAILMDRGGRTTDRPQEGSYNRVAFPARRCCRLFSVGPAASSV</sequence>
<feature type="region of interest" description="Disordered" evidence="1">
    <location>
        <begin position="38"/>
        <end position="79"/>
    </location>
</feature>
<protein>
    <submittedName>
        <fullName evidence="2">Uncharacterized protein</fullName>
    </submittedName>
</protein>
<organism evidence="2 3">
    <name type="scientific">Phytopseudomonas flavescens</name>
    <dbReference type="NCBI Taxonomy" id="29435"/>
    <lineage>
        <taxon>Bacteria</taxon>
        <taxon>Pseudomonadati</taxon>
        <taxon>Pseudomonadota</taxon>
        <taxon>Gammaproteobacteria</taxon>
        <taxon>Pseudomonadales</taxon>
        <taxon>Pseudomonadaceae</taxon>
        <taxon>Phytopseudomonas</taxon>
    </lineage>
</organism>
<dbReference type="EMBL" id="JACBYV010000001">
    <property type="protein sequence ID" value="NYH73284.1"/>
    <property type="molecule type" value="Genomic_DNA"/>
</dbReference>
<dbReference type="AlphaFoldDB" id="A0A7Y9XNI4"/>
<keyword evidence="3" id="KW-1185">Reference proteome</keyword>
<accession>A0A7Y9XNI4</accession>
<evidence type="ECO:0000313" key="3">
    <source>
        <dbReference type="Proteomes" id="UP000578688"/>
    </source>
</evidence>
<feature type="compositionally biased region" description="Basic and acidic residues" evidence="1">
    <location>
        <begin position="59"/>
        <end position="68"/>
    </location>
</feature>
<evidence type="ECO:0000313" key="2">
    <source>
        <dbReference type="EMBL" id="NYH73284.1"/>
    </source>
</evidence>
<gene>
    <name evidence="2" type="ORF">FHR27_001894</name>
</gene>
<reference evidence="2 3" key="1">
    <citation type="submission" date="2020-07" db="EMBL/GenBank/DDBJ databases">
        <title>Genomic analyses of the natural microbiome of Caenorhabditis elegans.</title>
        <authorList>
            <person name="Samuel B."/>
        </authorList>
    </citation>
    <scope>NUCLEOTIDE SEQUENCE [LARGE SCALE GENOMIC DNA]</scope>
    <source>
        <strain evidence="2 3">BIGb0408</strain>
    </source>
</reference>
<evidence type="ECO:0000256" key="1">
    <source>
        <dbReference type="SAM" id="MobiDB-lite"/>
    </source>
</evidence>
<comment type="caution">
    <text evidence="2">The sequence shown here is derived from an EMBL/GenBank/DDBJ whole genome shotgun (WGS) entry which is preliminary data.</text>
</comment>